<evidence type="ECO:0000256" key="5">
    <source>
        <dbReference type="SAM" id="Coils"/>
    </source>
</evidence>
<evidence type="ECO:0000259" key="8">
    <source>
        <dbReference type="PROSITE" id="PS50112"/>
    </source>
</evidence>
<dbReference type="SMART" id="SM00091">
    <property type="entry name" value="PAS"/>
    <property type="match status" value="2"/>
</dbReference>
<dbReference type="InterPro" id="IPR029063">
    <property type="entry name" value="SAM-dependent_MTases_sf"/>
</dbReference>
<dbReference type="PRINTS" id="PR00996">
    <property type="entry name" value="CHERMTFRASE"/>
</dbReference>
<keyword evidence="13" id="KW-1185">Reference proteome</keyword>
<dbReference type="SUPFAM" id="SSF55785">
    <property type="entry name" value="PYP-like sensor domain (PAS domain)"/>
    <property type="match status" value="2"/>
</dbReference>
<dbReference type="Gene3D" id="3.40.50.2300">
    <property type="match status" value="1"/>
</dbReference>
<dbReference type="SMART" id="SM00388">
    <property type="entry name" value="HisKA"/>
    <property type="match status" value="1"/>
</dbReference>
<feature type="active site" evidence="3">
    <location>
        <position position="49"/>
    </location>
</feature>
<organism evidence="12 13">
    <name type="scientific">Novipirellula rosea</name>
    <dbReference type="NCBI Taxonomy" id="1031540"/>
    <lineage>
        <taxon>Bacteria</taxon>
        <taxon>Pseudomonadati</taxon>
        <taxon>Planctomycetota</taxon>
        <taxon>Planctomycetia</taxon>
        <taxon>Pirellulales</taxon>
        <taxon>Pirellulaceae</taxon>
        <taxon>Novipirellula</taxon>
    </lineage>
</organism>
<comment type="caution">
    <text evidence="12">The sequence shown here is derived from an EMBL/GenBank/DDBJ whole genome shotgun (WGS) entry which is preliminary data.</text>
</comment>
<dbReference type="PROSITE" id="PS50112">
    <property type="entry name" value="PAS"/>
    <property type="match status" value="1"/>
</dbReference>
<dbReference type="InterPro" id="IPR001610">
    <property type="entry name" value="PAC"/>
</dbReference>
<dbReference type="InterPro" id="IPR005467">
    <property type="entry name" value="His_kinase_dom"/>
</dbReference>
<dbReference type="Pfam" id="PF01739">
    <property type="entry name" value="CheR"/>
    <property type="match status" value="1"/>
</dbReference>
<dbReference type="Gene3D" id="1.10.287.130">
    <property type="match status" value="1"/>
</dbReference>
<evidence type="ECO:0000259" key="11">
    <source>
        <dbReference type="PROSITE" id="PS50123"/>
    </source>
</evidence>
<dbReference type="PROSITE" id="PS50109">
    <property type="entry name" value="HIS_KIN"/>
    <property type="match status" value="1"/>
</dbReference>
<evidence type="ECO:0000259" key="9">
    <source>
        <dbReference type="PROSITE" id="PS50113"/>
    </source>
</evidence>
<feature type="domain" description="PAS" evidence="8">
    <location>
        <begin position="873"/>
        <end position="940"/>
    </location>
</feature>
<dbReference type="NCBIfam" id="TIGR00229">
    <property type="entry name" value="sensory_box"/>
    <property type="match status" value="1"/>
</dbReference>
<dbReference type="PROSITE" id="PS50110">
    <property type="entry name" value="RESPONSE_REGULATORY"/>
    <property type="match status" value="1"/>
</dbReference>
<dbReference type="Pfam" id="PF01339">
    <property type="entry name" value="CheB_methylest"/>
    <property type="match status" value="1"/>
</dbReference>
<gene>
    <name evidence="12" type="ORF">GCM10023156_23820</name>
</gene>
<dbReference type="CDD" id="cd16434">
    <property type="entry name" value="CheB-CheR_fusion"/>
    <property type="match status" value="1"/>
</dbReference>
<comment type="catalytic activity">
    <reaction evidence="1">
        <text>ATP + protein L-histidine = ADP + protein N-phospho-L-histidine.</text>
        <dbReference type="EC" id="2.7.13.3"/>
    </reaction>
</comment>
<dbReference type="SUPFAM" id="SSF53335">
    <property type="entry name" value="S-adenosyl-L-methionine-dependent methyltransferases"/>
    <property type="match status" value="1"/>
</dbReference>
<keyword evidence="3" id="KW-0145">Chemotaxis</keyword>
<dbReference type="EC" id="2.7.13.3" evidence="2"/>
<keyword evidence="4" id="KW-0597">Phosphoprotein</keyword>
<dbReference type="Gene3D" id="3.30.450.20">
    <property type="entry name" value="PAS domain"/>
    <property type="match status" value="2"/>
</dbReference>
<dbReference type="PANTHER" id="PTHR24422">
    <property type="entry name" value="CHEMOTAXIS PROTEIN METHYLTRANSFERASE"/>
    <property type="match status" value="1"/>
</dbReference>
<dbReference type="PANTHER" id="PTHR24422:SF27">
    <property type="entry name" value="PROTEIN-GLUTAMATE O-METHYLTRANSFERASE"/>
    <property type="match status" value="1"/>
</dbReference>
<feature type="domain" description="PAC" evidence="9">
    <location>
        <begin position="940"/>
        <end position="994"/>
    </location>
</feature>
<feature type="active site" evidence="3">
    <location>
        <position position="76"/>
    </location>
</feature>
<keyword evidence="5" id="KW-0175">Coiled coil</keyword>
<feature type="domain" description="Response regulatory" evidence="7">
    <location>
        <begin position="1268"/>
        <end position="1387"/>
    </location>
</feature>
<dbReference type="SMART" id="SM00448">
    <property type="entry name" value="REC"/>
    <property type="match status" value="1"/>
</dbReference>
<dbReference type="InterPro" id="IPR035909">
    <property type="entry name" value="CheB_C"/>
</dbReference>
<reference evidence="13" key="1">
    <citation type="journal article" date="2019" name="Int. J. Syst. Evol. Microbiol.">
        <title>The Global Catalogue of Microorganisms (GCM) 10K type strain sequencing project: providing services to taxonomists for standard genome sequencing and annotation.</title>
        <authorList>
            <consortium name="The Broad Institute Genomics Platform"/>
            <consortium name="The Broad Institute Genome Sequencing Center for Infectious Disease"/>
            <person name="Wu L."/>
            <person name="Ma J."/>
        </authorList>
    </citation>
    <scope>NUCLEOTIDE SEQUENCE [LARGE SCALE GENOMIC DNA]</scope>
    <source>
        <strain evidence="13">JCM 17759</strain>
    </source>
</reference>
<evidence type="ECO:0000313" key="12">
    <source>
        <dbReference type="EMBL" id="GAA4453209.1"/>
    </source>
</evidence>
<dbReference type="SUPFAM" id="SSF52738">
    <property type="entry name" value="Methylesterase CheB, C-terminal domain"/>
    <property type="match status" value="1"/>
</dbReference>
<dbReference type="SMART" id="SM00086">
    <property type="entry name" value="PAC"/>
    <property type="match status" value="2"/>
</dbReference>
<dbReference type="Proteomes" id="UP001500840">
    <property type="component" value="Unassembled WGS sequence"/>
</dbReference>
<dbReference type="SUPFAM" id="SSF47384">
    <property type="entry name" value="Homodimeric domain of signal transducing histidine kinase"/>
    <property type="match status" value="1"/>
</dbReference>
<feature type="coiled-coil region" evidence="5">
    <location>
        <begin position="677"/>
        <end position="732"/>
    </location>
</feature>
<dbReference type="InterPro" id="IPR050903">
    <property type="entry name" value="Bact_Chemotaxis_MeTrfase"/>
</dbReference>
<dbReference type="Gene3D" id="3.30.565.10">
    <property type="entry name" value="Histidine kinase-like ATPase, C-terminal domain"/>
    <property type="match status" value="1"/>
</dbReference>
<dbReference type="Gene3D" id="3.40.50.180">
    <property type="entry name" value="Methylesterase CheB, C-terminal domain"/>
    <property type="match status" value="1"/>
</dbReference>
<dbReference type="SMART" id="SM00387">
    <property type="entry name" value="HATPase_c"/>
    <property type="match status" value="1"/>
</dbReference>
<dbReference type="Pfam" id="PF13426">
    <property type="entry name" value="PAS_9"/>
    <property type="match status" value="1"/>
</dbReference>
<dbReference type="Pfam" id="PF03705">
    <property type="entry name" value="CheR_N"/>
    <property type="match status" value="1"/>
</dbReference>
<dbReference type="InterPro" id="IPR000014">
    <property type="entry name" value="PAS"/>
</dbReference>
<dbReference type="PROSITE" id="PS50123">
    <property type="entry name" value="CHER"/>
    <property type="match status" value="1"/>
</dbReference>
<proteinExistence type="predicted"/>
<keyword evidence="3" id="KW-0378">Hydrolase</keyword>
<evidence type="ECO:0000313" key="13">
    <source>
        <dbReference type="Proteomes" id="UP001500840"/>
    </source>
</evidence>
<dbReference type="Pfam" id="PF02518">
    <property type="entry name" value="HATPase_c"/>
    <property type="match status" value="1"/>
</dbReference>
<name>A0ABP8MMZ3_9BACT</name>
<dbReference type="CDD" id="cd17546">
    <property type="entry name" value="REC_hyHK_CKI1_RcsC-like"/>
    <property type="match status" value="1"/>
</dbReference>
<dbReference type="SMART" id="SM00138">
    <property type="entry name" value="MeTrc"/>
    <property type="match status" value="1"/>
</dbReference>
<evidence type="ECO:0000256" key="3">
    <source>
        <dbReference type="PROSITE-ProRule" id="PRU00050"/>
    </source>
</evidence>
<dbReference type="SUPFAM" id="SSF52172">
    <property type="entry name" value="CheY-like"/>
    <property type="match status" value="1"/>
</dbReference>
<feature type="domain" description="Histidine kinase" evidence="6">
    <location>
        <begin position="1012"/>
        <end position="1238"/>
    </location>
</feature>
<dbReference type="Pfam" id="PF00072">
    <property type="entry name" value="Response_reg"/>
    <property type="match status" value="1"/>
</dbReference>
<dbReference type="InterPro" id="IPR000673">
    <property type="entry name" value="Sig_transdc_resp-reg_Me-estase"/>
</dbReference>
<evidence type="ECO:0000256" key="4">
    <source>
        <dbReference type="PROSITE-ProRule" id="PRU00169"/>
    </source>
</evidence>
<dbReference type="InterPro" id="IPR036890">
    <property type="entry name" value="HATPase_C_sf"/>
</dbReference>
<dbReference type="Pfam" id="PF00512">
    <property type="entry name" value="HisKA"/>
    <property type="match status" value="1"/>
</dbReference>
<dbReference type="PROSITE" id="PS50122">
    <property type="entry name" value="CHEB"/>
    <property type="match status" value="1"/>
</dbReference>
<dbReference type="InterPro" id="IPR003661">
    <property type="entry name" value="HisK_dim/P_dom"/>
</dbReference>
<dbReference type="PROSITE" id="PS50113">
    <property type="entry name" value="PAC"/>
    <property type="match status" value="1"/>
</dbReference>
<feature type="domain" description="CheB-type methylesterase" evidence="10">
    <location>
        <begin position="37"/>
        <end position="226"/>
    </location>
</feature>
<dbReference type="InterPro" id="IPR022641">
    <property type="entry name" value="CheR_N"/>
</dbReference>
<dbReference type="InterPro" id="IPR022642">
    <property type="entry name" value="CheR_C"/>
</dbReference>
<accession>A0ABP8MMZ3</accession>
<dbReference type="CDD" id="cd00130">
    <property type="entry name" value="PAS"/>
    <property type="match status" value="1"/>
</dbReference>
<dbReference type="InterPro" id="IPR001789">
    <property type="entry name" value="Sig_transdc_resp-reg_receiver"/>
</dbReference>
<dbReference type="CDD" id="cd00082">
    <property type="entry name" value="HisKA"/>
    <property type="match status" value="1"/>
</dbReference>
<dbReference type="InterPro" id="IPR011006">
    <property type="entry name" value="CheY-like_superfamily"/>
</dbReference>
<dbReference type="EMBL" id="BAABGA010000030">
    <property type="protein sequence ID" value="GAA4453209.1"/>
    <property type="molecule type" value="Genomic_DNA"/>
</dbReference>
<evidence type="ECO:0000259" key="6">
    <source>
        <dbReference type="PROSITE" id="PS50109"/>
    </source>
</evidence>
<evidence type="ECO:0000259" key="10">
    <source>
        <dbReference type="PROSITE" id="PS50122"/>
    </source>
</evidence>
<dbReference type="InterPro" id="IPR000700">
    <property type="entry name" value="PAS-assoc_C"/>
</dbReference>
<sequence>MLRVGVLTVNQFIHPWKQSQTMTDDDANSVANVSTPKSSGFFVVGIGASAGGLEALEAFFYAMPSDSGMAFVVVQHLSPDFKSHMEELLARQTTITIHRVESGVVVQPNSIYLIPPKKEMIISSGKLLLTDRSSDRSLIHPIDQFFTSLATDRGKESIAVILSGTGSDGSRGLVDVSDAGGLVFAQDEASAKFNGMPMSATETGKVDLVLPPAAIAEALVKYSCEGISREKLMEEDLAFSTMPGVEQISTLLNHKYGLDFAFYKPGTVGRRINRRIALLGLDSIETYAAFLATNEVELSKLYEDLLIGVTKFFRDVEAFETLQRQVISKLVREATEEPIRIWVAACASGEEAYSIAILFDEEIRKSNRQIEIKIFATDAHQGSLQTAAKGIFPPESLSEMTDDRCNRYFIRASDGYHVTRALRNNIVFAAHNLINDAPFTQMDLVTCRNMLIYLQPAAQRKALGMFHFALKLSGTLFLGPSESTGELSDEFKAIDSKWRMYVKRRDVRLPVGMKAPIGRRSERLPHVTLPTPMPRSNRVDQELIATYDQVLAKMMPCSILVSELGDILHVFGGAERYLKGRGGRPTNHLLEAIDKSLRTSVSVAWHHAMKKSDAIRNASTTFDSHDGQEDVRITVTPMSDDNSGPNNFLIAIEKTGTSIKHLDPLDVSTQEMHRTRVEGLETELRYSQENLQSALEEMETSNEELQASNEELVASNEELQSTNEELHSVNEELYTVNAEHQRRVEELAVANDDMDNLLATTRVGVIFLDKDLYIRRFTPEIARVFHLSNQDTGRSMGHFSHVLNRPDLTDELHEVIRTHEELEMKATDQSGNHFLLRVLPYRSGDTTEGLVLTLIDISSLVAAEAEIHLQKLAIESAINGIVITDPKQEDDPIVYANQGFLDLTGFDREEVIGHNCRFLQCDETDEDAVEQIRESLASGNPIRIPLLNRRKDGRQFWNDLSITPVRDAKGEIVNFVGVHHDVTDQMKAQKRLEEANRAAQQSSDAKSSFLATMSHELRTPLTAVLGFAEILRNESDDPGYQEKIDTIRRNGSYLLALLNDILDLSKIEAGKLTFGRTSINVRSVLKEVEILMQMRATEACVPLRFDLHKPLPAGVTADEVRVRQIIVNLLSNAIKFTEDGEVVVDAILREEGSCDGESVPARLEISVTDTGIGISKSQLAKLFTPFNQAKKQTTRHAGGTGLGLSICKRLAEGMGGTIKVESELGKGSRFTLCLPVTQEQSRRLISEGEQADAEKEQRPTNFPTIHSRILLADDRRDVWQVGKHFLEKCGAEVAIAENGKLAVEMTEQASNEGRPFELILMDMQMPVMDGRRAVANIRELGYKTPIIAMTADAMDGERESCIAMGCDEYFPKPIDGLLLTNLIAEMLSQPDA</sequence>
<evidence type="ECO:0000256" key="2">
    <source>
        <dbReference type="ARBA" id="ARBA00012438"/>
    </source>
</evidence>
<dbReference type="CDD" id="cd16922">
    <property type="entry name" value="HATPase_EvgS-ArcB-TorS-like"/>
    <property type="match status" value="1"/>
</dbReference>
<dbReference type="InterPro" id="IPR035965">
    <property type="entry name" value="PAS-like_dom_sf"/>
</dbReference>
<evidence type="ECO:0000256" key="1">
    <source>
        <dbReference type="ARBA" id="ARBA00000085"/>
    </source>
</evidence>
<dbReference type="Pfam" id="PF13596">
    <property type="entry name" value="PAS_10"/>
    <property type="match status" value="1"/>
</dbReference>
<feature type="modified residue" description="4-aspartylphosphate" evidence="4">
    <location>
        <position position="1322"/>
    </location>
</feature>
<dbReference type="InterPro" id="IPR003594">
    <property type="entry name" value="HATPase_dom"/>
</dbReference>
<protein>
    <recommendedName>
        <fullName evidence="2">histidine kinase</fullName>
        <ecNumber evidence="2">2.7.13.3</ecNumber>
    </recommendedName>
</protein>
<feature type="active site" evidence="3">
    <location>
        <position position="168"/>
    </location>
</feature>
<feature type="domain" description="CheR-type methyltransferase" evidence="11">
    <location>
        <begin position="246"/>
        <end position="504"/>
    </location>
</feature>
<evidence type="ECO:0000259" key="7">
    <source>
        <dbReference type="PROSITE" id="PS50110"/>
    </source>
</evidence>
<dbReference type="SUPFAM" id="SSF55874">
    <property type="entry name" value="ATPase domain of HSP90 chaperone/DNA topoisomerase II/histidine kinase"/>
    <property type="match status" value="1"/>
</dbReference>
<dbReference type="InterPro" id="IPR036097">
    <property type="entry name" value="HisK_dim/P_sf"/>
</dbReference>
<dbReference type="InterPro" id="IPR000780">
    <property type="entry name" value="CheR_MeTrfase"/>
</dbReference>
<dbReference type="SUPFAM" id="SSF47757">
    <property type="entry name" value="Chemotaxis receptor methyltransferase CheR, N-terminal domain"/>
    <property type="match status" value="1"/>
</dbReference>
<dbReference type="Gene3D" id="3.40.50.150">
    <property type="entry name" value="Vaccinia Virus protein VP39"/>
    <property type="match status" value="1"/>
</dbReference>